<name>A0ABR1VBI5_9PEZI</name>
<keyword evidence="2" id="KW-1185">Reference proteome</keyword>
<proteinExistence type="predicted"/>
<dbReference type="Proteomes" id="UP001446871">
    <property type="component" value="Unassembled WGS sequence"/>
</dbReference>
<evidence type="ECO:0000313" key="2">
    <source>
        <dbReference type="Proteomes" id="UP001446871"/>
    </source>
</evidence>
<protein>
    <submittedName>
        <fullName evidence="1">Uncharacterized protein</fullName>
    </submittedName>
</protein>
<gene>
    <name evidence="1" type="ORF">PG996_007673</name>
</gene>
<organism evidence="1 2">
    <name type="scientific">Apiospora saccharicola</name>
    <dbReference type="NCBI Taxonomy" id="335842"/>
    <lineage>
        <taxon>Eukaryota</taxon>
        <taxon>Fungi</taxon>
        <taxon>Dikarya</taxon>
        <taxon>Ascomycota</taxon>
        <taxon>Pezizomycotina</taxon>
        <taxon>Sordariomycetes</taxon>
        <taxon>Xylariomycetidae</taxon>
        <taxon>Amphisphaeriales</taxon>
        <taxon>Apiosporaceae</taxon>
        <taxon>Apiospora</taxon>
    </lineage>
</organism>
<sequence>MAPDRRFATPVEDNVHFNHRAKFTQVEIDQIVALVAACSQGGAATKVYKLFKKATVTSPGIESQGNKRYVDVEYHGVFLDGSDASVFKDSVSIP</sequence>
<dbReference type="EMBL" id="JAQQWM010000004">
    <property type="protein sequence ID" value="KAK8068561.1"/>
    <property type="molecule type" value="Genomic_DNA"/>
</dbReference>
<evidence type="ECO:0000313" key="1">
    <source>
        <dbReference type="EMBL" id="KAK8068561.1"/>
    </source>
</evidence>
<comment type="caution">
    <text evidence="1">The sequence shown here is derived from an EMBL/GenBank/DDBJ whole genome shotgun (WGS) entry which is preliminary data.</text>
</comment>
<accession>A0ABR1VBI5</accession>
<reference evidence="1 2" key="1">
    <citation type="submission" date="2023-01" db="EMBL/GenBank/DDBJ databases">
        <title>Analysis of 21 Apiospora genomes using comparative genomics revels a genus with tremendous synthesis potential of carbohydrate active enzymes and secondary metabolites.</title>
        <authorList>
            <person name="Sorensen T."/>
        </authorList>
    </citation>
    <scope>NUCLEOTIDE SEQUENCE [LARGE SCALE GENOMIC DNA]</scope>
    <source>
        <strain evidence="1 2">CBS 83171</strain>
    </source>
</reference>